<dbReference type="EMBL" id="CP013234">
    <property type="protein sequence ID" value="AMP06772.1"/>
    <property type="molecule type" value="Genomic_DNA"/>
</dbReference>
<protein>
    <recommendedName>
        <fullName evidence="4">DUF2946 domain-containing protein</fullName>
    </recommendedName>
</protein>
<evidence type="ECO:0000313" key="3">
    <source>
        <dbReference type="Proteomes" id="UP000074561"/>
    </source>
</evidence>
<gene>
    <name evidence="2" type="ORF">CPter91_4465</name>
</gene>
<dbReference type="PATRIC" id="fig|279113.9.peg.4425"/>
<feature type="signal peptide" evidence="1">
    <location>
        <begin position="1"/>
        <end position="19"/>
    </location>
</feature>
<evidence type="ECO:0000256" key="1">
    <source>
        <dbReference type="SAM" id="SignalP"/>
    </source>
</evidence>
<dbReference type="InterPro" id="IPR021333">
    <property type="entry name" value="DUF2946"/>
</dbReference>
<proteinExistence type="predicted"/>
<dbReference type="Pfam" id="PF11162">
    <property type="entry name" value="DUF2946"/>
    <property type="match status" value="1"/>
</dbReference>
<feature type="chain" id="PRO_5007277786" description="DUF2946 domain-containing protein" evidence="1">
    <location>
        <begin position="20"/>
        <end position="122"/>
    </location>
</feature>
<name>A0A127QAY2_9BURK</name>
<keyword evidence="1" id="KW-0732">Signal</keyword>
<evidence type="ECO:0008006" key="4">
    <source>
        <dbReference type="Google" id="ProtNLM"/>
    </source>
</evidence>
<sequence length="122" mass="12804">MFRLPRPLRQLAICLAMFAALLPSVVQLLPAAHGQPLGLGELCSVAGHLQAPASGNHDAPDQDHQGHCLLCFLHAADLGLPPGVSQWQLPASEGIDLPQAVSTLHASIVRLHPQSRGPPALS</sequence>
<dbReference type="RefSeq" id="WP_061943491.1">
    <property type="nucleotide sequence ID" value="NZ_CP013234.1"/>
</dbReference>
<reference evidence="2 3" key="1">
    <citation type="submission" date="2015-11" db="EMBL/GenBank/DDBJ databases">
        <title>Exploring the genomic traits of fungus-feeding bacterial genus Collimonas.</title>
        <authorList>
            <person name="Song C."/>
            <person name="Schmidt R."/>
            <person name="de Jager V."/>
            <person name="Krzyzanowska D."/>
            <person name="Jongedijk E."/>
            <person name="Cankar K."/>
            <person name="Beekwilder J."/>
            <person name="van Veen A."/>
            <person name="de Boer W."/>
            <person name="van Veen J.A."/>
            <person name="Garbeva P."/>
        </authorList>
    </citation>
    <scope>NUCLEOTIDE SEQUENCE [LARGE SCALE GENOMIC DNA]</scope>
    <source>
        <strain evidence="2 3">Ter91</strain>
    </source>
</reference>
<dbReference type="Proteomes" id="UP000074561">
    <property type="component" value="Chromosome"/>
</dbReference>
<accession>A0A127QAY2</accession>
<dbReference type="KEGG" id="cpra:CPter91_4465"/>
<dbReference type="AlphaFoldDB" id="A0A127QAY2"/>
<evidence type="ECO:0000313" key="2">
    <source>
        <dbReference type="EMBL" id="AMP06772.1"/>
    </source>
</evidence>
<organism evidence="2 3">
    <name type="scientific">Collimonas pratensis</name>
    <dbReference type="NCBI Taxonomy" id="279113"/>
    <lineage>
        <taxon>Bacteria</taxon>
        <taxon>Pseudomonadati</taxon>
        <taxon>Pseudomonadota</taxon>
        <taxon>Betaproteobacteria</taxon>
        <taxon>Burkholderiales</taxon>
        <taxon>Oxalobacteraceae</taxon>
        <taxon>Collimonas</taxon>
    </lineage>
</organism>